<dbReference type="VEuPathDB" id="ToxoDB:CSUI_003212"/>
<feature type="compositionally biased region" description="Basic and acidic residues" evidence="1">
    <location>
        <begin position="375"/>
        <end position="395"/>
    </location>
</feature>
<accession>A0A2C6L5S3</accession>
<feature type="compositionally biased region" description="Basic and acidic residues" evidence="1">
    <location>
        <begin position="80"/>
        <end position="134"/>
    </location>
</feature>
<evidence type="ECO:0000313" key="2">
    <source>
        <dbReference type="EMBL" id="PHJ22935.1"/>
    </source>
</evidence>
<feature type="compositionally biased region" description="Basic residues" evidence="1">
    <location>
        <begin position="332"/>
        <end position="341"/>
    </location>
</feature>
<feature type="compositionally biased region" description="Basic and acidic residues" evidence="1">
    <location>
        <begin position="444"/>
        <end position="458"/>
    </location>
</feature>
<feature type="compositionally biased region" description="Polar residues" evidence="1">
    <location>
        <begin position="178"/>
        <end position="196"/>
    </location>
</feature>
<feature type="compositionally biased region" description="Basic and acidic residues" evidence="1">
    <location>
        <begin position="417"/>
        <end position="430"/>
    </location>
</feature>
<dbReference type="AlphaFoldDB" id="A0A2C6L5S3"/>
<feature type="compositionally biased region" description="Basic residues" evidence="1">
    <location>
        <begin position="615"/>
        <end position="626"/>
    </location>
</feature>
<name>A0A2C6L5S3_9APIC</name>
<feature type="region of interest" description="Disordered" evidence="1">
    <location>
        <begin position="327"/>
        <end position="459"/>
    </location>
</feature>
<feature type="compositionally biased region" description="Low complexity" evidence="1">
    <location>
        <begin position="348"/>
        <end position="373"/>
    </location>
</feature>
<feature type="compositionally biased region" description="Polar residues" evidence="1">
    <location>
        <begin position="433"/>
        <end position="442"/>
    </location>
</feature>
<feature type="compositionally biased region" description="Basic residues" evidence="1">
    <location>
        <begin position="637"/>
        <end position="651"/>
    </location>
</feature>
<proteinExistence type="predicted"/>
<feature type="compositionally biased region" description="Low complexity" evidence="1">
    <location>
        <begin position="151"/>
        <end position="162"/>
    </location>
</feature>
<evidence type="ECO:0000313" key="3">
    <source>
        <dbReference type="Proteomes" id="UP000221165"/>
    </source>
</evidence>
<dbReference type="GeneID" id="94426621"/>
<feature type="compositionally biased region" description="Polar residues" evidence="1">
    <location>
        <begin position="762"/>
        <end position="773"/>
    </location>
</feature>
<dbReference type="EMBL" id="MIGC01001406">
    <property type="protein sequence ID" value="PHJ22935.1"/>
    <property type="molecule type" value="Genomic_DNA"/>
</dbReference>
<comment type="caution">
    <text evidence="2">The sequence shown here is derived from an EMBL/GenBank/DDBJ whole genome shotgun (WGS) entry which is preliminary data.</text>
</comment>
<feature type="region of interest" description="Disordered" evidence="1">
    <location>
        <begin position="80"/>
        <end position="248"/>
    </location>
</feature>
<organism evidence="2 3">
    <name type="scientific">Cystoisospora suis</name>
    <dbReference type="NCBI Taxonomy" id="483139"/>
    <lineage>
        <taxon>Eukaryota</taxon>
        <taxon>Sar</taxon>
        <taxon>Alveolata</taxon>
        <taxon>Apicomplexa</taxon>
        <taxon>Conoidasida</taxon>
        <taxon>Coccidia</taxon>
        <taxon>Eucoccidiorida</taxon>
        <taxon>Eimeriorina</taxon>
        <taxon>Sarcocystidae</taxon>
        <taxon>Cystoisospora</taxon>
    </lineage>
</organism>
<feature type="compositionally biased region" description="Acidic residues" evidence="1">
    <location>
        <begin position="699"/>
        <end position="711"/>
    </location>
</feature>
<feature type="compositionally biased region" description="Polar residues" evidence="1">
    <location>
        <begin position="783"/>
        <end position="809"/>
    </location>
</feature>
<dbReference type="Proteomes" id="UP000221165">
    <property type="component" value="Unassembled WGS sequence"/>
</dbReference>
<reference evidence="2 3" key="1">
    <citation type="journal article" date="2017" name="Int. J. Parasitol.">
        <title>The genome of the protozoan parasite Cystoisospora suis and a reverse vaccinology approach to identify vaccine candidates.</title>
        <authorList>
            <person name="Palmieri N."/>
            <person name="Shrestha A."/>
            <person name="Ruttkowski B."/>
            <person name="Beck T."/>
            <person name="Vogl C."/>
            <person name="Tomley F."/>
            <person name="Blake D.P."/>
            <person name="Joachim A."/>
        </authorList>
    </citation>
    <scope>NUCLEOTIDE SEQUENCE [LARGE SCALE GENOMIC DNA]</scope>
    <source>
        <strain evidence="2 3">Wien I</strain>
    </source>
</reference>
<feature type="compositionally biased region" description="Basic and acidic residues" evidence="1">
    <location>
        <begin position="202"/>
        <end position="248"/>
    </location>
</feature>
<feature type="region of interest" description="Disordered" evidence="1">
    <location>
        <begin position="610"/>
        <end position="712"/>
    </location>
</feature>
<evidence type="ECO:0000256" key="1">
    <source>
        <dbReference type="SAM" id="MobiDB-lite"/>
    </source>
</evidence>
<feature type="region of interest" description="Disordered" evidence="1">
    <location>
        <begin position="762"/>
        <end position="885"/>
    </location>
</feature>
<protein>
    <submittedName>
        <fullName evidence="2">Uncharacterized protein</fullName>
    </submittedName>
</protein>
<feature type="compositionally biased region" description="Acidic residues" evidence="1">
    <location>
        <begin position="669"/>
        <end position="687"/>
    </location>
</feature>
<feature type="compositionally biased region" description="Pro residues" evidence="1">
    <location>
        <begin position="839"/>
        <end position="854"/>
    </location>
</feature>
<sequence>MTIQVDLRSVSEFFAKRGCIPSANPDPSWSGLREILVKSDVYFSKLRLHSVLLALPIDGAGESLKRGLLHRLYRAEKEVMKQNKPNTNDKVESERQEKTKKNINHKRADGRETPEVHDSVSLRKKDSREVDGSRETFLGLRQAGEKDFQKSSGGSSSSSSVSPTRRRLKHGAGYHSDANLQGSTDSHVTNSTSQTKSHGRGTTKENEEGRVGINYRKDKISSRDAEGEAEYGDMKSKEQGKIGGPGEEKHKKTLLEMSAQHEKGRKEIERTINLITHPARSGFLFLLSEYGRTTGVATQVLPQPARFIPRFIFPELDNSLFGRCRRTSSSLKTHRPRHGDKKRTDEVSSSYTHDSTPYPSSSSSSIAFTTSLSGHYDDHPHSYNNRSRDEGRDTLKSSSTWTVGSRRKDEADDEIGKEENGERRRNRGDEVDNSTCHRSTSTSGRRDGEEERNRRESESLPPNLEHLVFACPQSGIPDWTWKPVAGALVSFEQFDDREISFVFCHASLPPDARHQLIRVLIMRVIATAFCWFQAGDRPGRGKKLVSTKGVVIPFFPDAARSFLTDRSGLGLACHYDTSEEHTDSHKPDACACHRRLDTFLTNFLERRKERELRKKGVGGGQRRKSTTRVGRGDNGRRGRRRGSASRNLQKNRKNEKSSSGHTSNRRSGDDEEQEDDKEGEEEEETEGKDDRGAVTPASSEEEDREEDDEGDLAWREVADDFVFYGISDARFIQAWTKRGEQLIPDKPMTSILGLFSRNLTGVQENPSSTSNASGVKDGPTLGGPNTSNIEAQSLNLTPSTGSMNQNSLFANEDSEDDDILKIDKKKRKRDRIVMEPSDFPTPPKSSTPSTPPSAFPTCHGDGHDDQPRPQPEQLQGVRTVPGNISDTMCSSSLSAFSTFVSPGPSLTHRTEAALPPKPSGHTSSSFSSKALEGASTVPVKREVNL</sequence>
<feature type="region of interest" description="Disordered" evidence="1">
    <location>
        <begin position="901"/>
        <end position="945"/>
    </location>
</feature>
<keyword evidence="3" id="KW-1185">Reference proteome</keyword>
<dbReference type="OrthoDB" id="10675015at2759"/>
<dbReference type="RefSeq" id="XP_067924612.1">
    <property type="nucleotide sequence ID" value="XM_068063410.1"/>
</dbReference>
<gene>
    <name evidence="2" type="ORF">CSUI_003212</name>
</gene>